<evidence type="ECO:0000313" key="3">
    <source>
        <dbReference type="Proteomes" id="UP001198862"/>
    </source>
</evidence>
<organism evidence="2 3">
    <name type="scientific">Reyranella aquatilis</name>
    <dbReference type="NCBI Taxonomy" id="2035356"/>
    <lineage>
        <taxon>Bacteria</taxon>
        <taxon>Pseudomonadati</taxon>
        <taxon>Pseudomonadota</taxon>
        <taxon>Alphaproteobacteria</taxon>
        <taxon>Hyphomicrobiales</taxon>
        <taxon>Reyranellaceae</taxon>
        <taxon>Reyranella</taxon>
    </lineage>
</organism>
<feature type="chain" id="PRO_5045050798" evidence="1">
    <location>
        <begin position="22"/>
        <end position="139"/>
    </location>
</feature>
<reference evidence="2 3" key="1">
    <citation type="submission" date="2021-11" db="EMBL/GenBank/DDBJ databases">
        <authorList>
            <person name="Lee D.-H."/>
            <person name="Kim S.-B."/>
        </authorList>
    </citation>
    <scope>NUCLEOTIDE SEQUENCE [LARGE SCALE GENOMIC DNA]</scope>
    <source>
        <strain evidence="2 3">KCTC 52223</strain>
    </source>
</reference>
<dbReference type="EMBL" id="JAJISD010000001">
    <property type="protein sequence ID" value="MCC8428031.1"/>
    <property type="molecule type" value="Genomic_DNA"/>
</dbReference>
<evidence type="ECO:0000313" key="2">
    <source>
        <dbReference type="EMBL" id="MCC8428031.1"/>
    </source>
</evidence>
<gene>
    <name evidence="2" type="ORF">LJ725_03570</name>
</gene>
<sequence length="139" mass="15414">MKQFGVLLAVAALSFALPVAAQTPPPAAAVPGPAATPADYILLTVIMRHDQTMNLDEINRIQAEQGFWGKFPPEGIQVESWYIAMGLGYIVTLRVPPARLREVNRAVEQGAWKAFRTEFYPTYDAKKIAETLREQATKK</sequence>
<accession>A0ABS8KPQ3</accession>
<dbReference type="RefSeq" id="WP_230549234.1">
    <property type="nucleotide sequence ID" value="NZ_JAJISD010000001.1"/>
</dbReference>
<protein>
    <submittedName>
        <fullName evidence="2">Uncharacterized protein</fullName>
    </submittedName>
</protein>
<evidence type="ECO:0000256" key="1">
    <source>
        <dbReference type="SAM" id="SignalP"/>
    </source>
</evidence>
<feature type="signal peptide" evidence="1">
    <location>
        <begin position="1"/>
        <end position="21"/>
    </location>
</feature>
<proteinExistence type="predicted"/>
<keyword evidence="3" id="KW-1185">Reference proteome</keyword>
<comment type="caution">
    <text evidence="2">The sequence shown here is derived from an EMBL/GenBank/DDBJ whole genome shotgun (WGS) entry which is preliminary data.</text>
</comment>
<name>A0ABS8KPQ3_9HYPH</name>
<dbReference type="Proteomes" id="UP001198862">
    <property type="component" value="Unassembled WGS sequence"/>
</dbReference>
<keyword evidence="1" id="KW-0732">Signal</keyword>